<name>A0A4Z0WB23_9GAMM</name>
<keyword evidence="2" id="KW-0560">Oxidoreductase</keyword>
<dbReference type="InterPro" id="IPR037523">
    <property type="entry name" value="VOC_core"/>
</dbReference>
<dbReference type="PROSITE" id="PS51819">
    <property type="entry name" value="VOC"/>
    <property type="match status" value="1"/>
</dbReference>
<dbReference type="Gene3D" id="3.30.720.110">
    <property type="match status" value="1"/>
</dbReference>
<dbReference type="Pfam" id="PF12681">
    <property type="entry name" value="Glyoxalase_2"/>
    <property type="match status" value="1"/>
</dbReference>
<evidence type="ECO:0000313" key="3">
    <source>
        <dbReference type="Proteomes" id="UP000297475"/>
    </source>
</evidence>
<dbReference type="Proteomes" id="UP000297475">
    <property type="component" value="Unassembled WGS sequence"/>
</dbReference>
<dbReference type="InterPro" id="IPR025870">
    <property type="entry name" value="Glyoxalase-like_dom"/>
</dbReference>
<keyword evidence="2" id="KW-0223">Dioxygenase</keyword>
<dbReference type="Gene3D" id="3.30.720.120">
    <property type="match status" value="1"/>
</dbReference>
<feature type="domain" description="VOC" evidence="1">
    <location>
        <begin position="5"/>
        <end position="125"/>
    </location>
</feature>
<proteinExistence type="predicted"/>
<organism evidence="2 3">
    <name type="scientific">Natronospirillum operosum</name>
    <dbReference type="NCBI Taxonomy" id="2759953"/>
    <lineage>
        <taxon>Bacteria</taxon>
        <taxon>Pseudomonadati</taxon>
        <taxon>Pseudomonadota</taxon>
        <taxon>Gammaproteobacteria</taxon>
        <taxon>Oceanospirillales</taxon>
        <taxon>Natronospirillaceae</taxon>
        <taxon>Natronospirillum</taxon>
    </lineage>
</organism>
<sequence>MQNLQGYYPVIATRKVETSRDFYQRHFGFTVVFDAGWYVSMKMEANPTFELALLDCDHPTVPADYRQPVQGLLINFEVPDVDAVYNDLVVQRGLPAVLDLKSEDFGQRHFITVDPSGVLIDVITPIPPSAEFAAQYME</sequence>
<dbReference type="InterPro" id="IPR029068">
    <property type="entry name" value="Glyas_Bleomycin-R_OHBP_Dase"/>
</dbReference>
<dbReference type="AlphaFoldDB" id="A0A4Z0WB23"/>
<comment type="caution">
    <text evidence="2">The sequence shown here is derived from an EMBL/GenBank/DDBJ whole genome shotgun (WGS) entry which is preliminary data.</text>
</comment>
<evidence type="ECO:0000259" key="1">
    <source>
        <dbReference type="PROSITE" id="PS51819"/>
    </source>
</evidence>
<dbReference type="EMBL" id="SRMF01000001">
    <property type="protein sequence ID" value="TGG94934.1"/>
    <property type="molecule type" value="Genomic_DNA"/>
</dbReference>
<evidence type="ECO:0000313" key="2">
    <source>
        <dbReference type="EMBL" id="TGG94934.1"/>
    </source>
</evidence>
<reference evidence="2 3" key="1">
    <citation type="submission" date="2019-04" db="EMBL/GenBank/DDBJ databases">
        <title>Natronospirillum operosus gen. nov., sp. nov., a haloalkaliphilic satellite isolated from decaying biomass of laboratory culture of cyanobacterium Geitlerinema sp. and proposal of Natronospirillaceae fam. nov. and Saccharospirillaceae fam. nov.</title>
        <authorList>
            <person name="Kevbrin V."/>
            <person name="Boltyanskaya Y."/>
            <person name="Koziaeva V."/>
            <person name="Grouzdev D.S."/>
            <person name="Park M."/>
            <person name="Cho J."/>
        </authorList>
    </citation>
    <scope>NUCLEOTIDE SEQUENCE [LARGE SCALE GENOMIC DNA]</scope>
    <source>
        <strain evidence="2 3">G-116</strain>
    </source>
</reference>
<accession>A0A4Z0WB23</accession>
<keyword evidence="3" id="KW-1185">Reference proteome</keyword>
<gene>
    <name evidence="2" type="ORF">E4656_00440</name>
</gene>
<dbReference type="SUPFAM" id="SSF54593">
    <property type="entry name" value="Glyoxalase/Bleomycin resistance protein/Dihydroxybiphenyl dioxygenase"/>
    <property type="match status" value="1"/>
</dbReference>
<dbReference type="GO" id="GO:0051213">
    <property type="term" value="F:dioxygenase activity"/>
    <property type="evidence" value="ECO:0007669"/>
    <property type="project" value="UniProtKB-KW"/>
</dbReference>
<protein>
    <submittedName>
        <fullName evidence="2">Glyoxalase/bleomycin resistance/extradiol dioxygenase family protein</fullName>
    </submittedName>
</protein>
<dbReference type="RefSeq" id="WP_135480181.1">
    <property type="nucleotide sequence ID" value="NZ_SRMF01000001.1"/>
</dbReference>
<dbReference type="OrthoDB" id="9798201at2"/>